<sequence>MDACNVQYNQLLNIYNAMIVDRPGCEPEPGNTRDAMMMLRSDVSGRAGEQNAYSDSPACMRNALSASGESDCANPAPGDIARKTGRPEDATSPVQSSSFSLIF</sequence>
<evidence type="ECO:0000313" key="3">
    <source>
        <dbReference type="Proteomes" id="UP000826195"/>
    </source>
</evidence>
<feature type="compositionally biased region" description="Basic and acidic residues" evidence="1">
    <location>
        <begin position="80"/>
        <end position="89"/>
    </location>
</feature>
<gene>
    <name evidence="2" type="ORF">KQX54_021883</name>
</gene>
<evidence type="ECO:0000313" key="2">
    <source>
        <dbReference type="EMBL" id="KAH0569171.1"/>
    </source>
</evidence>
<feature type="compositionally biased region" description="Polar residues" evidence="1">
    <location>
        <begin position="92"/>
        <end position="103"/>
    </location>
</feature>
<protein>
    <submittedName>
        <fullName evidence="2">Uncharacterized protein</fullName>
    </submittedName>
</protein>
<name>A0AAV7J9C7_COTGL</name>
<dbReference type="EMBL" id="JAHXZJ010000001">
    <property type="protein sequence ID" value="KAH0569171.1"/>
    <property type="molecule type" value="Genomic_DNA"/>
</dbReference>
<keyword evidence="3" id="KW-1185">Reference proteome</keyword>
<comment type="caution">
    <text evidence="2">The sequence shown here is derived from an EMBL/GenBank/DDBJ whole genome shotgun (WGS) entry which is preliminary data.</text>
</comment>
<dbReference type="Proteomes" id="UP000826195">
    <property type="component" value="Unassembled WGS sequence"/>
</dbReference>
<proteinExistence type="predicted"/>
<feature type="region of interest" description="Disordered" evidence="1">
    <location>
        <begin position="66"/>
        <end position="103"/>
    </location>
</feature>
<evidence type="ECO:0000256" key="1">
    <source>
        <dbReference type="SAM" id="MobiDB-lite"/>
    </source>
</evidence>
<accession>A0AAV7J9C7</accession>
<organism evidence="2 3">
    <name type="scientific">Cotesia glomerata</name>
    <name type="common">Lepidopteran parasitic wasp</name>
    <name type="synonym">Apanteles glomeratus</name>
    <dbReference type="NCBI Taxonomy" id="32391"/>
    <lineage>
        <taxon>Eukaryota</taxon>
        <taxon>Metazoa</taxon>
        <taxon>Ecdysozoa</taxon>
        <taxon>Arthropoda</taxon>
        <taxon>Hexapoda</taxon>
        <taxon>Insecta</taxon>
        <taxon>Pterygota</taxon>
        <taxon>Neoptera</taxon>
        <taxon>Endopterygota</taxon>
        <taxon>Hymenoptera</taxon>
        <taxon>Apocrita</taxon>
        <taxon>Ichneumonoidea</taxon>
        <taxon>Braconidae</taxon>
        <taxon>Microgastrinae</taxon>
        <taxon>Cotesia</taxon>
    </lineage>
</organism>
<reference evidence="2 3" key="1">
    <citation type="journal article" date="2021" name="J. Hered.">
        <title>A chromosome-level genome assembly of the parasitoid wasp, Cotesia glomerata (Hymenoptera: Braconidae).</title>
        <authorList>
            <person name="Pinto B.J."/>
            <person name="Weis J.J."/>
            <person name="Gamble T."/>
            <person name="Ode P.J."/>
            <person name="Paul R."/>
            <person name="Zaspel J.M."/>
        </authorList>
    </citation>
    <scope>NUCLEOTIDE SEQUENCE [LARGE SCALE GENOMIC DNA]</scope>
    <source>
        <strain evidence="2">CgM1</strain>
    </source>
</reference>
<dbReference type="AlphaFoldDB" id="A0AAV7J9C7"/>